<sequence length="70" mass="7774">MFMDKLLWTRTLTPATPLLPHVRSSSPVASTALNGWRCLVSTKPMTFYLIILAFMSESSIEDSDASVRAL</sequence>
<evidence type="ECO:0000313" key="1">
    <source>
        <dbReference type="Proteomes" id="UP000035642"/>
    </source>
</evidence>
<proteinExistence type="predicted"/>
<evidence type="ECO:0000313" key="2">
    <source>
        <dbReference type="WBParaSite" id="ACAC_0000426001-mRNA-1"/>
    </source>
</evidence>
<dbReference type="Proteomes" id="UP000035642">
    <property type="component" value="Unassembled WGS sequence"/>
</dbReference>
<keyword evidence="1" id="KW-1185">Reference proteome</keyword>
<dbReference type="WBParaSite" id="ACAC_0000426001-mRNA-1">
    <property type="protein sequence ID" value="ACAC_0000426001-mRNA-1"/>
    <property type="gene ID" value="ACAC_0000426001"/>
</dbReference>
<dbReference type="AlphaFoldDB" id="A0A0K0D2G5"/>
<accession>A0A0K0D2G5</accession>
<organism evidence="1 2">
    <name type="scientific">Angiostrongylus cantonensis</name>
    <name type="common">Rat lungworm</name>
    <dbReference type="NCBI Taxonomy" id="6313"/>
    <lineage>
        <taxon>Eukaryota</taxon>
        <taxon>Metazoa</taxon>
        <taxon>Ecdysozoa</taxon>
        <taxon>Nematoda</taxon>
        <taxon>Chromadorea</taxon>
        <taxon>Rhabditida</taxon>
        <taxon>Rhabditina</taxon>
        <taxon>Rhabditomorpha</taxon>
        <taxon>Strongyloidea</taxon>
        <taxon>Metastrongylidae</taxon>
        <taxon>Angiostrongylus</taxon>
    </lineage>
</organism>
<reference evidence="2" key="2">
    <citation type="submission" date="2017-02" db="UniProtKB">
        <authorList>
            <consortium name="WormBaseParasite"/>
        </authorList>
    </citation>
    <scope>IDENTIFICATION</scope>
</reference>
<protein>
    <submittedName>
        <fullName evidence="2">Secreted protein</fullName>
    </submittedName>
</protein>
<reference evidence="1" key="1">
    <citation type="submission" date="2012-09" db="EMBL/GenBank/DDBJ databases">
        <authorList>
            <person name="Martin A.A."/>
        </authorList>
    </citation>
    <scope>NUCLEOTIDE SEQUENCE</scope>
</reference>
<name>A0A0K0D2G5_ANGCA</name>